<organism evidence="1 2">
    <name type="scientific">Cuscuta europaea</name>
    <name type="common">European dodder</name>
    <dbReference type="NCBI Taxonomy" id="41803"/>
    <lineage>
        <taxon>Eukaryota</taxon>
        <taxon>Viridiplantae</taxon>
        <taxon>Streptophyta</taxon>
        <taxon>Embryophyta</taxon>
        <taxon>Tracheophyta</taxon>
        <taxon>Spermatophyta</taxon>
        <taxon>Magnoliopsida</taxon>
        <taxon>eudicotyledons</taxon>
        <taxon>Gunneridae</taxon>
        <taxon>Pentapetalae</taxon>
        <taxon>asterids</taxon>
        <taxon>lamiids</taxon>
        <taxon>Solanales</taxon>
        <taxon>Convolvulaceae</taxon>
        <taxon>Cuscuteae</taxon>
        <taxon>Cuscuta</taxon>
        <taxon>Cuscuta subgen. Cuscuta</taxon>
    </lineage>
</organism>
<comment type="caution">
    <text evidence="1">The sequence shown here is derived from an EMBL/GenBank/DDBJ whole genome shotgun (WGS) entry which is preliminary data.</text>
</comment>
<dbReference type="EMBL" id="CAMAPE010000020">
    <property type="protein sequence ID" value="CAH9089106.1"/>
    <property type="molecule type" value="Genomic_DNA"/>
</dbReference>
<accession>A0A9P0Z4M5</accession>
<protein>
    <submittedName>
        <fullName evidence="1">Uncharacterized protein</fullName>
    </submittedName>
</protein>
<sequence>MHDNIGGLNDDFAKIKIAHEFLIKYVEDPITNMVEYIYPSIATVDDDPSYLKKRTILAPTLDVVDFITGLSLACPSHYTNPSLHVLVAIPTHRPSPSPLIDHRLLCSYSDCRRRC</sequence>
<dbReference type="AlphaFoldDB" id="A0A9P0Z4M5"/>
<reference evidence="1" key="1">
    <citation type="submission" date="2022-07" db="EMBL/GenBank/DDBJ databases">
        <authorList>
            <person name="Macas J."/>
            <person name="Novak P."/>
            <person name="Neumann P."/>
        </authorList>
    </citation>
    <scope>NUCLEOTIDE SEQUENCE</scope>
</reference>
<evidence type="ECO:0000313" key="1">
    <source>
        <dbReference type="EMBL" id="CAH9089106.1"/>
    </source>
</evidence>
<gene>
    <name evidence="1" type="ORF">CEURO_LOCUS10729</name>
</gene>
<proteinExistence type="predicted"/>
<evidence type="ECO:0000313" key="2">
    <source>
        <dbReference type="Proteomes" id="UP001152484"/>
    </source>
</evidence>
<keyword evidence="2" id="KW-1185">Reference proteome</keyword>
<name>A0A9P0Z4M5_CUSEU</name>
<dbReference type="Proteomes" id="UP001152484">
    <property type="component" value="Unassembled WGS sequence"/>
</dbReference>